<evidence type="ECO:0000313" key="2">
    <source>
        <dbReference type="Proteomes" id="UP000022910"/>
    </source>
</evidence>
<dbReference type="InterPro" id="IPR032675">
    <property type="entry name" value="LRR_dom_sf"/>
</dbReference>
<gene>
    <name evidence="1" type="ORF">RirG_237780</name>
</gene>
<dbReference type="EMBL" id="JEMT01028625">
    <property type="protein sequence ID" value="EXX54088.1"/>
    <property type="molecule type" value="Genomic_DNA"/>
</dbReference>
<name>A0A015LGW9_RHIIW</name>
<keyword evidence="2" id="KW-1185">Reference proteome</keyword>
<reference evidence="1 2" key="1">
    <citation type="submission" date="2014-02" db="EMBL/GenBank/DDBJ databases">
        <title>Single nucleus genome sequencing reveals high similarity among nuclei of an endomycorrhizal fungus.</title>
        <authorList>
            <person name="Lin K."/>
            <person name="Geurts R."/>
            <person name="Zhang Z."/>
            <person name="Limpens E."/>
            <person name="Saunders D.G."/>
            <person name="Mu D."/>
            <person name="Pang E."/>
            <person name="Cao H."/>
            <person name="Cha H."/>
            <person name="Lin T."/>
            <person name="Zhou Q."/>
            <person name="Shang Y."/>
            <person name="Li Y."/>
            <person name="Ivanov S."/>
            <person name="Sharma T."/>
            <person name="Velzen R.V."/>
            <person name="Ruijter N.D."/>
            <person name="Aanen D.K."/>
            <person name="Win J."/>
            <person name="Kamoun S."/>
            <person name="Bisseling T."/>
            <person name="Huang S."/>
        </authorList>
    </citation>
    <scope>NUCLEOTIDE SEQUENCE [LARGE SCALE GENOMIC DNA]</scope>
    <source>
        <strain evidence="2">DAOM197198w</strain>
    </source>
</reference>
<dbReference type="Proteomes" id="UP000022910">
    <property type="component" value="Unassembled WGS sequence"/>
</dbReference>
<dbReference type="OrthoDB" id="2309006at2759"/>
<protein>
    <recommendedName>
        <fullName evidence="3">F-box domain-containing protein</fullName>
    </recommendedName>
</protein>
<dbReference type="HOGENOM" id="CLU_028913_3_1_1"/>
<proteinExistence type="predicted"/>
<evidence type="ECO:0008006" key="3">
    <source>
        <dbReference type="Google" id="ProtNLM"/>
    </source>
</evidence>
<accession>A0A015LGW9</accession>
<sequence length="360" mass="42089">MSKLSYDCLNDIFEYLENDKDTLHSCILVNRLWCEVSVRIFWRNGYDYNISNLNTLVACLPNESKEILNENGIIISTPTSKFPIFNYASFCKILPIYRVRFKIRKLLNNQQSILFTNLNNNVIIVEREIHKMLMNQISLKKLIFFQYRKVPFNPQTFTLYIGSKDCLKNLSELNCNSSISSEFFYQLSKICHNIILLKITIEKYISNGLSDLIRAQKNLKYFSMTLYDEDKNISLLIKNLPNTLINLNLYGYNYISLSFISKFINLQELIISIYNGDVLGFEELQNIIFPKLQILNFECECPKYEEFIKFLENNGKNLKELYVGDDHIEDIKGYNDISLNLAIVKLCPNLRKLSTGFGMI</sequence>
<dbReference type="SUPFAM" id="SSF52047">
    <property type="entry name" value="RNI-like"/>
    <property type="match status" value="1"/>
</dbReference>
<dbReference type="Gene3D" id="3.80.10.10">
    <property type="entry name" value="Ribonuclease Inhibitor"/>
    <property type="match status" value="1"/>
</dbReference>
<evidence type="ECO:0000313" key="1">
    <source>
        <dbReference type="EMBL" id="EXX54088.1"/>
    </source>
</evidence>
<comment type="caution">
    <text evidence="1">The sequence shown here is derived from an EMBL/GenBank/DDBJ whole genome shotgun (WGS) entry which is preliminary data.</text>
</comment>
<dbReference type="AlphaFoldDB" id="A0A015LGW9"/>
<organism evidence="1 2">
    <name type="scientific">Rhizophagus irregularis (strain DAOM 197198w)</name>
    <name type="common">Glomus intraradices</name>
    <dbReference type="NCBI Taxonomy" id="1432141"/>
    <lineage>
        <taxon>Eukaryota</taxon>
        <taxon>Fungi</taxon>
        <taxon>Fungi incertae sedis</taxon>
        <taxon>Mucoromycota</taxon>
        <taxon>Glomeromycotina</taxon>
        <taxon>Glomeromycetes</taxon>
        <taxon>Glomerales</taxon>
        <taxon>Glomeraceae</taxon>
        <taxon>Rhizophagus</taxon>
    </lineage>
</organism>